<gene>
    <name evidence="1" type="ORF">LCGC14_0875440</name>
</gene>
<organism evidence="1">
    <name type="scientific">marine sediment metagenome</name>
    <dbReference type="NCBI Taxonomy" id="412755"/>
    <lineage>
        <taxon>unclassified sequences</taxon>
        <taxon>metagenomes</taxon>
        <taxon>ecological metagenomes</taxon>
    </lineage>
</organism>
<comment type="caution">
    <text evidence="1">The sequence shown here is derived from an EMBL/GenBank/DDBJ whole genome shotgun (WGS) entry which is preliminary data.</text>
</comment>
<evidence type="ECO:0000313" key="1">
    <source>
        <dbReference type="EMBL" id="KKN26359.1"/>
    </source>
</evidence>
<protein>
    <submittedName>
        <fullName evidence="1">Uncharacterized protein</fullName>
    </submittedName>
</protein>
<proteinExistence type="predicted"/>
<dbReference type="AlphaFoldDB" id="A0A0F9P8F5"/>
<name>A0A0F9P8F5_9ZZZZ</name>
<dbReference type="EMBL" id="LAZR01002725">
    <property type="protein sequence ID" value="KKN26359.1"/>
    <property type="molecule type" value="Genomic_DNA"/>
</dbReference>
<reference evidence="1" key="1">
    <citation type="journal article" date="2015" name="Nature">
        <title>Complex archaea that bridge the gap between prokaryotes and eukaryotes.</title>
        <authorList>
            <person name="Spang A."/>
            <person name="Saw J.H."/>
            <person name="Jorgensen S.L."/>
            <person name="Zaremba-Niedzwiedzka K."/>
            <person name="Martijn J."/>
            <person name="Lind A.E."/>
            <person name="van Eijk R."/>
            <person name="Schleper C."/>
            <person name="Guy L."/>
            <person name="Ettema T.J."/>
        </authorList>
    </citation>
    <scope>NUCLEOTIDE SEQUENCE</scope>
</reference>
<accession>A0A0F9P8F5</accession>
<sequence length="64" mass="7561">MKQFDKWYEGEVGPINFPGIKEFYEARKKTWRAALGWVKKEAISLDERGDISREIIDRELKGDD</sequence>